<dbReference type="PANTHER" id="PTHR11409:SF39">
    <property type="entry name" value="ADENOSINE DEAMINASE 2"/>
    <property type="match status" value="1"/>
</dbReference>
<dbReference type="Pfam" id="PF08451">
    <property type="entry name" value="A_deaminase_N"/>
    <property type="match status" value="1"/>
</dbReference>
<dbReference type="GO" id="GO:0046872">
    <property type="term" value="F:metal ion binding"/>
    <property type="evidence" value="ECO:0007669"/>
    <property type="project" value="UniProtKB-KW"/>
</dbReference>
<evidence type="ECO:0000256" key="6">
    <source>
        <dbReference type="ARBA" id="ARBA00022525"/>
    </source>
</evidence>
<dbReference type="InterPro" id="IPR032466">
    <property type="entry name" value="Metal_Hydrolase"/>
</dbReference>
<name>A0A5E4QSX0_9NEOP</name>
<gene>
    <name evidence="13" type="ORF">LSINAPIS_LOCUS11361</name>
</gene>
<dbReference type="InterPro" id="IPR006330">
    <property type="entry name" value="Ado/ade_deaminase"/>
</dbReference>
<dbReference type="PANTHER" id="PTHR11409">
    <property type="entry name" value="ADENOSINE DEAMINASE"/>
    <property type="match status" value="1"/>
</dbReference>
<dbReference type="EC" id="3.5.4.4" evidence="4"/>
<evidence type="ECO:0000313" key="13">
    <source>
        <dbReference type="EMBL" id="VVD00796.1"/>
    </source>
</evidence>
<dbReference type="InterPro" id="IPR006331">
    <property type="entry name" value="ADGF"/>
</dbReference>
<dbReference type="Proteomes" id="UP000324832">
    <property type="component" value="Unassembled WGS sequence"/>
</dbReference>
<accession>A0A5E4QSX0</accession>
<evidence type="ECO:0000256" key="4">
    <source>
        <dbReference type="ARBA" id="ARBA00012784"/>
    </source>
</evidence>
<feature type="domain" description="Adenosine deaminase" evidence="11">
    <location>
        <begin position="209"/>
        <end position="494"/>
    </location>
</feature>
<reference evidence="13 14" key="1">
    <citation type="submission" date="2017-07" db="EMBL/GenBank/DDBJ databases">
        <authorList>
            <person name="Talla V."/>
            <person name="Backstrom N."/>
        </authorList>
    </citation>
    <scope>NUCLEOTIDE SEQUENCE [LARGE SCALE GENOMIC DNA]</scope>
</reference>
<dbReference type="GO" id="GO:0004000">
    <property type="term" value="F:adenosine deaminase activity"/>
    <property type="evidence" value="ECO:0007669"/>
    <property type="project" value="InterPro"/>
</dbReference>
<dbReference type="EMBL" id="FZQP02004989">
    <property type="protein sequence ID" value="VVD00796.1"/>
    <property type="molecule type" value="Genomic_DNA"/>
</dbReference>
<keyword evidence="6" id="KW-0964">Secreted</keyword>
<keyword evidence="9" id="KW-0378">Hydrolase</keyword>
<dbReference type="AlphaFoldDB" id="A0A5E4QSX0"/>
<evidence type="ECO:0000256" key="7">
    <source>
        <dbReference type="ARBA" id="ARBA00022723"/>
    </source>
</evidence>
<sequence length="514" mass="60011">MQVSFSLGQLPDPDKMLSFICVVFLLSGHVCGISLRQYLNVRSRVIEQELEKQVGGNLNLTEEEKIVNDILMRWKNVELDESFKNPSFFNFSKHYFSYRDQIKNSKVYQIIRRMPKGAALHIHSTLMLSTDKLMALTYEKHLYACLADGELDLQFSRLPPQRPCSFKWILLSELRERSNNVTRFDSELRKYFTMVTNDERFYDKDINYTWKKFNKVCKTIQSLISYRPVREKFFLEALNEFYSDNIMYIEIRSGLSRLYELDGRVHNQTYWPYLMQRLANQFKKEHPDFIGIKLILTRSRLRSVNETLEAAREIKEYLPDIFAGFDLVGQEDIGKPLSDYVPTLLEAKKDMKFFFHGGETNWFGTSTDENLVDAILLGAKRIGHGYALIKHPDLMDAVKKKDIAVEVNVISNTVLSLVRDVRNHPLATYLATDMPIVISSDDPGMWDSDPLSHDFYVMFVGVASKKADLRTLKQLVINSIRYSELDNRGKRSMFKIFNKKWHCFIRSLITLHKS</sequence>
<evidence type="ECO:0000256" key="5">
    <source>
        <dbReference type="ARBA" id="ARBA00018099"/>
    </source>
</evidence>
<dbReference type="Pfam" id="PF00962">
    <property type="entry name" value="A_deaminase"/>
    <property type="match status" value="1"/>
</dbReference>
<evidence type="ECO:0000256" key="9">
    <source>
        <dbReference type="ARBA" id="ARBA00022801"/>
    </source>
</evidence>
<evidence type="ECO:0000256" key="3">
    <source>
        <dbReference type="ARBA" id="ARBA00006083"/>
    </source>
</evidence>
<proteinExistence type="inferred from homology"/>
<dbReference type="GO" id="GO:0006154">
    <property type="term" value="P:adenosine catabolic process"/>
    <property type="evidence" value="ECO:0007669"/>
    <property type="project" value="InterPro"/>
</dbReference>
<dbReference type="GO" id="GO:0005615">
    <property type="term" value="C:extracellular space"/>
    <property type="evidence" value="ECO:0007669"/>
    <property type="project" value="InterPro"/>
</dbReference>
<evidence type="ECO:0000256" key="1">
    <source>
        <dbReference type="ARBA" id="ARBA00001947"/>
    </source>
</evidence>
<dbReference type="InterPro" id="IPR001365">
    <property type="entry name" value="A_deaminase_dom"/>
</dbReference>
<evidence type="ECO:0000256" key="8">
    <source>
        <dbReference type="ARBA" id="ARBA00022729"/>
    </source>
</evidence>
<keyword evidence="8" id="KW-0732">Signal</keyword>
<evidence type="ECO:0000259" key="11">
    <source>
        <dbReference type="Pfam" id="PF00962"/>
    </source>
</evidence>
<comment type="similarity">
    <text evidence="3">Belongs to the metallo-dependent hydrolases superfamily. Adenosine and AMP deaminases family. ADGF subfamily.</text>
</comment>
<dbReference type="SUPFAM" id="SSF51556">
    <property type="entry name" value="Metallo-dependent hydrolases"/>
    <property type="match status" value="1"/>
</dbReference>
<dbReference type="InterPro" id="IPR013659">
    <property type="entry name" value="A_deaminase_N"/>
</dbReference>
<comment type="subcellular location">
    <subcellularLocation>
        <location evidence="2">Secreted</location>
    </subcellularLocation>
</comment>
<evidence type="ECO:0000256" key="10">
    <source>
        <dbReference type="ARBA" id="ARBA00047764"/>
    </source>
</evidence>
<comment type="catalytic activity">
    <reaction evidence="10">
        <text>adenosine + H2O + H(+) = inosine + NH4(+)</text>
        <dbReference type="Rhea" id="RHEA:24408"/>
        <dbReference type="ChEBI" id="CHEBI:15377"/>
        <dbReference type="ChEBI" id="CHEBI:15378"/>
        <dbReference type="ChEBI" id="CHEBI:16335"/>
        <dbReference type="ChEBI" id="CHEBI:17596"/>
        <dbReference type="ChEBI" id="CHEBI:28938"/>
        <dbReference type="EC" id="3.5.4.4"/>
    </reaction>
</comment>
<evidence type="ECO:0000259" key="12">
    <source>
        <dbReference type="Pfam" id="PF08451"/>
    </source>
</evidence>
<organism evidence="13 14">
    <name type="scientific">Leptidea sinapis</name>
    <dbReference type="NCBI Taxonomy" id="189913"/>
    <lineage>
        <taxon>Eukaryota</taxon>
        <taxon>Metazoa</taxon>
        <taxon>Ecdysozoa</taxon>
        <taxon>Arthropoda</taxon>
        <taxon>Hexapoda</taxon>
        <taxon>Insecta</taxon>
        <taxon>Pterygota</taxon>
        <taxon>Neoptera</taxon>
        <taxon>Endopterygota</taxon>
        <taxon>Lepidoptera</taxon>
        <taxon>Glossata</taxon>
        <taxon>Ditrysia</taxon>
        <taxon>Papilionoidea</taxon>
        <taxon>Pieridae</taxon>
        <taxon>Dismorphiinae</taxon>
        <taxon>Leptidea</taxon>
    </lineage>
</organism>
<dbReference type="GO" id="GO:0046103">
    <property type="term" value="P:inosine biosynthetic process"/>
    <property type="evidence" value="ECO:0007669"/>
    <property type="project" value="TreeGrafter"/>
</dbReference>
<evidence type="ECO:0000256" key="2">
    <source>
        <dbReference type="ARBA" id="ARBA00004613"/>
    </source>
</evidence>
<dbReference type="NCBIfam" id="TIGR01431">
    <property type="entry name" value="adm_rel"/>
    <property type="match status" value="1"/>
</dbReference>
<keyword evidence="7" id="KW-0479">Metal-binding</keyword>
<evidence type="ECO:0000313" key="14">
    <source>
        <dbReference type="Proteomes" id="UP000324832"/>
    </source>
</evidence>
<keyword evidence="14" id="KW-1185">Reference proteome</keyword>
<dbReference type="FunFam" id="3.20.20.140:FF:000017">
    <property type="entry name" value="Adenosine deaminase 2"/>
    <property type="match status" value="1"/>
</dbReference>
<protein>
    <recommendedName>
        <fullName evidence="5">Adenosine deaminase</fullName>
        <ecNumber evidence="4">3.5.4.4</ecNumber>
    </recommendedName>
</protein>
<comment type="cofactor">
    <cofactor evidence="1">
        <name>Zn(2+)</name>
        <dbReference type="ChEBI" id="CHEBI:29105"/>
    </cofactor>
</comment>
<feature type="domain" description="Adenosine/AMP deaminase N-terminal" evidence="12">
    <location>
        <begin position="36"/>
        <end position="111"/>
    </location>
</feature>
<dbReference type="Gene3D" id="3.20.20.140">
    <property type="entry name" value="Metal-dependent hydrolases"/>
    <property type="match status" value="1"/>
</dbReference>